<protein>
    <submittedName>
        <fullName evidence="3">Uncharacterized protein LOC113494596</fullName>
    </submittedName>
</protein>
<dbReference type="Pfam" id="PF15734">
    <property type="entry name" value="MIIP"/>
    <property type="match status" value="1"/>
</dbReference>
<dbReference type="GeneID" id="113494596"/>
<feature type="compositionally biased region" description="Polar residues" evidence="1">
    <location>
        <begin position="1"/>
        <end position="10"/>
    </location>
</feature>
<keyword evidence="2" id="KW-1185">Reference proteome</keyword>
<dbReference type="OrthoDB" id="10002384at2759"/>
<accession>A0A7E5VKU2</accession>
<feature type="region of interest" description="Disordered" evidence="1">
    <location>
        <begin position="1"/>
        <end position="33"/>
    </location>
</feature>
<organism evidence="2 3">
    <name type="scientific">Trichoplusia ni</name>
    <name type="common">Cabbage looper</name>
    <dbReference type="NCBI Taxonomy" id="7111"/>
    <lineage>
        <taxon>Eukaryota</taxon>
        <taxon>Metazoa</taxon>
        <taxon>Ecdysozoa</taxon>
        <taxon>Arthropoda</taxon>
        <taxon>Hexapoda</taxon>
        <taxon>Insecta</taxon>
        <taxon>Pterygota</taxon>
        <taxon>Neoptera</taxon>
        <taxon>Endopterygota</taxon>
        <taxon>Lepidoptera</taxon>
        <taxon>Glossata</taxon>
        <taxon>Ditrysia</taxon>
        <taxon>Noctuoidea</taxon>
        <taxon>Noctuidae</taxon>
        <taxon>Plusiinae</taxon>
        <taxon>Trichoplusia</taxon>
    </lineage>
</organism>
<dbReference type="KEGG" id="tnl:113494596"/>
<evidence type="ECO:0000256" key="1">
    <source>
        <dbReference type="SAM" id="MobiDB-lite"/>
    </source>
</evidence>
<evidence type="ECO:0000313" key="3">
    <source>
        <dbReference type="RefSeq" id="XP_026728816.1"/>
    </source>
</evidence>
<dbReference type="InterPro" id="IPR031466">
    <property type="entry name" value="MIIP"/>
</dbReference>
<dbReference type="AlphaFoldDB" id="A0A7E5VKU2"/>
<dbReference type="GO" id="GO:0010972">
    <property type="term" value="P:negative regulation of G2/M transition of mitotic cell cycle"/>
    <property type="evidence" value="ECO:0007669"/>
    <property type="project" value="InterPro"/>
</dbReference>
<dbReference type="InParanoid" id="A0A7E5VKU2"/>
<name>A0A7E5VKU2_TRINI</name>
<gene>
    <name evidence="3" type="primary">LOC113494596</name>
</gene>
<dbReference type="GO" id="GO:0030336">
    <property type="term" value="P:negative regulation of cell migration"/>
    <property type="evidence" value="ECO:0007669"/>
    <property type="project" value="InterPro"/>
</dbReference>
<proteinExistence type="predicted"/>
<reference evidence="3" key="1">
    <citation type="submission" date="2025-08" db="UniProtKB">
        <authorList>
            <consortium name="RefSeq"/>
        </authorList>
    </citation>
    <scope>IDENTIFICATION</scope>
</reference>
<dbReference type="Proteomes" id="UP000322000">
    <property type="component" value="Chromosome 1"/>
</dbReference>
<dbReference type="RefSeq" id="XP_026728816.1">
    <property type="nucleotide sequence ID" value="XM_026873015.1"/>
</dbReference>
<sequence>MSNKVSTSKSSFDRFTKTSKGSSHKSEKSYKSTLKKVVTSKKITSNCAESKSCSSGVLSTKKCVPKPKKTTKSDSTVAKKCQNNVVDYCKKCGDDKPQQTQEEISSILNTMNIRCVKNDNIVKAEKKPSKSVQQYYKNENFYTSADSGQDTSGDNKKASLDTIREVSELQSFTDLRDTTDDSIFHIYSDSDDDVTCINPSSDENIKKLKEFRLKNYFECHSAKSRIKSKGSVTSLAEHKCVYRFYLNDRLFPVPLNTDHNNKIRCVECHLPMDVKKESTSDKINGTIQAKVKLGTTDPQDMILLLPVKDSLIIEERRKETRKNDEFVYFGIVKLSATGDSIFNRTLPENSLALKYQKGYQEHHEDSRYNYKKIQEDDVIII</sequence>
<evidence type="ECO:0000313" key="2">
    <source>
        <dbReference type="Proteomes" id="UP000322000"/>
    </source>
</evidence>